<dbReference type="EMBL" id="CP127524">
    <property type="protein sequence ID" value="XRI70677.1"/>
    <property type="molecule type" value="Genomic_DNA"/>
</dbReference>
<accession>A0ACD5HBI8</accession>
<reference evidence="1" key="1">
    <citation type="submission" date="2023-06" db="EMBL/GenBank/DDBJ databases">
        <title>Complete and circular genome of Acidithiobacillus ferrianus DSM 107098.</title>
        <authorList>
            <person name="Norris P.R."/>
            <person name="Falagan C."/>
            <person name="Moya-Beltran A."/>
            <person name="Castro M."/>
            <person name="Quatrini R."/>
            <person name="Johnson D.B."/>
        </authorList>
    </citation>
    <scope>NUCLEOTIDE SEQUENCE</scope>
    <source>
        <strain evidence="1">MG</strain>
    </source>
</reference>
<keyword evidence="2" id="KW-1185">Reference proteome</keyword>
<evidence type="ECO:0000313" key="1">
    <source>
        <dbReference type="EMBL" id="XRI70677.1"/>
    </source>
</evidence>
<name>A0ACD5HBI8_9PROT</name>
<gene>
    <name evidence="1" type="ORF">GL267_015665</name>
</gene>
<geneLocation type="plasmid" evidence="1 2">
    <name>p1MG</name>
</geneLocation>
<proteinExistence type="predicted"/>
<dbReference type="Proteomes" id="UP000470022">
    <property type="component" value="Plasmid p1MG"/>
</dbReference>
<sequence>MSEEEYSVVCGDGDGDDGAWDGNTVLIIALLWAIIALGTYYAVLRLLF</sequence>
<evidence type="ECO:0000313" key="2">
    <source>
        <dbReference type="Proteomes" id="UP000470022"/>
    </source>
</evidence>
<organism evidence="1 2">
    <name type="scientific">Acidithiobacillus ferrianus</name>
    <dbReference type="NCBI Taxonomy" id="2678518"/>
    <lineage>
        <taxon>Bacteria</taxon>
        <taxon>Pseudomonadati</taxon>
        <taxon>Pseudomonadota</taxon>
        <taxon>Acidithiobacillia</taxon>
        <taxon>Acidithiobacillales</taxon>
        <taxon>Acidithiobacillaceae</taxon>
        <taxon>Acidithiobacillus</taxon>
    </lineage>
</organism>
<protein>
    <submittedName>
        <fullName evidence="1">Uncharacterized protein</fullName>
    </submittedName>
</protein>
<keyword evidence="1" id="KW-0614">Plasmid</keyword>